<dbReference type="InterPro" id="IPR036388">
    <property type="entry name" value="WH-like_DNA-bd_sf"/>
</dbReference>
<feature type="domain" description="HTH marR-type" evidence="2">
    <location>
        <begin position="12"/>
        <end position="68"/>
    </location>
</feature>
<sequence>MTLTAIPAVPDGLTPSAARIYAALNASPGSTVAELARAAQTGKSTAANLLKQMEQEGLARRTLGGSDGNRRFPDRWYVTATSLADIEVSDAPGGSEEGADPLGTNDADQASALSLVGREDELPRADDLPDRHKDEQGPAGEPDAEPQAVSAIATGEVSPSGRLGQGGLRALVHGFLADHADMAHSPTKISRKLGRSSGAVANALVTLVNLGQAEMVTAKPRTYRLVASPAQLK</sequence>
<dbReference type="InterPro" id="IPR036390">
    <property type="entry name" value="WH_DNA-bd_sf"/>
</dbReference>
<dbReference type="Pfam" id="PF12802">
    <property type="entry name" value="MarR_2"/>
    <property type="match status" value="1"/>
</dbReference>
<comment type="caution">
    <text evidence="3">The sequence shown here is derived from an EMBL/GenBank/DDBJ whole genome shotgun (WGS) entry which is preliminary data.</text>
</comment>
<accession>A0A2X0K9N5</accession>
<evidence type="ECO:0000256" key="1">
    <source>
        <dbReference type="SAM" id="MobiDB-lite"/>
    </source>
</evidence>
<proteinExistence type="predicted"/>
<name>A0A2X0K9N5_9ACTN</name>
<keyword evidence="4" id="KW-1185">Reference proteome</keyword>
<dbReference type="EMBL" id="QKYN01000077">
    <property type="protein sequence ID" value="RAG83810.1"/>
    <property type="molecule type" value="Genomic_DNA"/>
</dbReference>
<feature type="compositionally biased region" description="Basic and acidic residues" evidence="1">
    <location>
        <begin position="119"/>
        <end position="136"/>
    </location>
</feature>
<dbReference type="AlphaFoldDB" id="A0A2X0K9N5"/>
<dbReference type="InterPro" id="IPR000835">
    <property type="entry name" value="HTH_MarR-typ"/>
</dbReference>
<evidence type="ECO:0000313" key="4">
    <source>
        <dbReference type="Proteomes" id="UP000248889"/>
    </source>
</evidence>
<dbReference type="OrthoDB" id="3483797at2"/>
<dbReference type="SUPFAM" id="SSF46785">
    <property type="entry name" value="Winged helix' DNA-binding domain"/>
    <property type="match status" value="1"/>
</dbReference>
<dbReference type="RefSeq" id="WP_111502857.1">
    <property type="nucleotide sequence ID" value="NZ_QKYN01000077.1"/>
</dbReference>
<feature type="region of interest" description="Disordered" evidence="1">
    <location>
        <begin position="87"/>
        <end position="107"/>
    </location>
</feature>
<protein>
    <recommendedName>
        <fullName evidence="2">HTH marR-type domain-containing protein</fullName>
    </recommendedName>
</protein>
<gene>
    <name evidence="3" type="ORF">DN069_20440</name>
</gene>
<reference evidence="3 4" key="1">
    <citation type="submission" date="2018-06" db="EMBL/GenBank/DDBJ databases">
        <title>Streptacidiphilus pinicola sp. nov., isolated from pine grove soil.</title>
        <authorList>
            <person name="Roh S.G."/>
            <person name="Park S."/>
            <person name="Kim M.-K."/>
            <person name="Yun B.-R."/>
            <person name="Park J."/>
            <person name="Kim M.J."/>
            <person name="Kim Y.S."/>
            <person name="Kim S.B."/>
        </authorList>
    </citation>
    <scope>NUCLEOTIDE SEQUENCE [LARGE SCALE GENOMIC DNA]</scope>
    <source>
        <strain evidence="3 4">MMS16-CNU450</strain>
    </source>
</reference>
<organism evidence="3 4">
    <name type="scientific">Streptacidiphilus pinicola</name>
    <dbReference type="NCBI Taxonomy" id="2219663"/>
    <lineage>
        <taxon>Bacteria</taxon>
        <taxon>Bacillati</taxon>
        <taxon>Actinomycetota</taxon>
        <taxon>Actinomycetes</taxon>
        <taxon>Kitasatosporales</taxon>
        <taxon>Streptomycetaceae</taxon>
        <taxon>Streptacidiphilus</taxon>
    </lineage>
</organism>
<evidence type="ECO:0000259" key="2">
    <source>
        <dbReference type="Pfam" id="PF12802"/>
    </source>
</evidence>
<dbReference type="GO" id="GO:0003700">
    <property type="term" value="F:DNA-binding transcription factor activity"/>
    <property type="evidence" value="ECO:0007669"/>
    <property type="project" value="InterPro"/>
</dbReference>
<dbReference type="Gene3D" id="1.10.10.10">
    <property type="entry name" value="Winged helix-like DNA-binding domain superfamily/Winged helix DNA-binding domain"/>
    <property type="match status" value="1"/>
</dbReference>
<feature type="region of interest" description="Disordered" evidence="1">
    <location>
        <begin position="119"/>
        <end position="147"/>
    </location>
</feature>
<evidence type="ECO:0000313" key="3">
    <source>
        <dbReference type="EMBL" id="RAG83810.1"/>
    </source>
</evidence>
<dbReference type="Proteomes" id="UP000248889">
    <property type="component" value="Unassembled WGS sequence"/>
</dbReference>